<dbReference type="Proteomes" id="UP000001353">
    <property type="component" value="Chromosome"/>
</dbReference>
<accession>F7ZG88</accession>
<keyword evidence="1" id="KW-0175">Coiled coil</keyword>
<evidence type="ECO:0000256" key="2">
    <source>
        <dbReference type="SAM" id="Phobius"/>
    </source>
</evidence>
<feature type="coiled-coil region" evidence="1">
    <location>
        <begin position="415"/>
        <end position="442"/>
    </location>
</feature>
<dbReference type="eggNOG" id="COG0497">
    <property type="taxonomic scope" value="Bacteria"/>
</dbReference>
<gene>
    <name evidence="3" type="ordered locus">RLO149_c028590</name>
</gene>
<feature type="transmembrane region" description="Helical" evidence="2">
    <location>
        <begin position="511"/>
        <end position="528"/>
    </location>
</feature>
<feature type="transmembrane region" description="Helical" evidence="2">
    <location>
        <begin position="641"/>
        <end position="661"/>
    </location>
</feature>
<feature type="transmembrane region" description="Helical" evidence="2">
    <location>
        <begin position="673"/>
        <end position="695"/>
    </location>
</feature>
<keyword evidence="2" id="KW-0472">Membrane</keyword>
<feature type="transmembrane region" description="Helical" evidence="2">
    <location>
        <begin position="146"/>
        <end position="168"/>
    </location>
</feature>
<dbReference type="RefSeq" id="WP_013962733.1">
    <property type="nucleotide sequence ID" value="NC_015730.1"/>
</dbReference>
<keyword evidence="4" id="KW-1185">Reference proteome</keyword>
<feature type="transmembrane region" description="Helical" evidence="2">
    <location>
        <begin position="591"/>
        <end position="621"/>
    </location>
</feature>
<protein>
    <submittedName>
        <fullName evidence="3">Uncharacterized protein</fullName>
    </submittedName>
</protein>
<feature type="transmembrane region" description="Helical" evidence="2">
    <location>
        <begin position="701"/>
        <end position="723"/>
    </location>
</feature>
<evidence type="ECO:0000313" key="4">
    <source>
        <dbReference type="Proteomes" id="UP000001353"/>
    </source>
</evidence>
<feature type="transmembrane region" description="Helical" evidence="2">
    <location>
        <begin position="540"/>
        <end position="570"/>
    </location>
</feature>
<evidence type="ECO:0000313" key="3">
    <source>
        <dbReference type="EMBL" id="AEI94819.1"/>
    </source>
</evidence>
<dbReference type="AlphaFoldDB" id="F7ZG88"/>
<sequence length="733" mass="80426">MVWIFSSLAALVALVLVLAAAPDTGVQMFQMGSDAANEAADWQSALRFVAAVCVGLWFGREFGQWAEAGEKGDSQRSGLPSDTIDDLQRLLQTRAFTTSLRFWLWSILYGLFVAIGFLIVVFFPAVANELQQALALILGQSALFDFQVGGGGLMAGVAMSVLFARSVWEGKLRRFFQRRALIPEEARRIYQELKHTIFDYRPPDHDLELFLEQQAEDSRTPTYFDFEFDSNRVQQADKRMELLPRVAFMCWQIKRLLPQHVGFEAMRRNGQEFERMAKSVEAFEKTAMVCKDRLVSVLDGLVKLEEAIAAAPHLGANDTEDIVKSLDVRASVAANTNLTVDILEKGALPVSRLDNIALALVAELNSLGARLGRYNELQARIDQSSLKRIYRSATAAQAMQEAPAAFAGHHGGSEGQSLNADYERLTTRLETLRKQLAAVQSSLVPVSVDRLKALDEKMEADNRALVNLGNSFIGVIVCAGLTAYTTPNRKFYQAFGLNPTLGYVRFRFERALMLIAGPLAVYFFYLIAMAAQKPDQGFQFAIWFLFGTLFIAGSIVYGCVHGAALASVAIENHRAIVTEPSNRDTSAMGRFNLLHGFFAFLFSTAFLIIGVYVLCLCLAFNVTVGNSSAEAHSVFQGAWPFASVAAVWSVLCARITLCASLNYKSVVSMRDWVLFPALCLLSSGLVFGFLTGSGLGSETPWGTVFGLAAVLTLAVLAGAQWSVDTKKPGRADS</sequence>
<proteinExistence type="predicted"/>
<reference evidence="3 4" key="1">
    <citation type="journal article" date="2011" name="BMC Genomics">
        <title>Comparative genome analysis and genome-guided physiological analysis of Roseobacter litoralis.</title>
        <authorList>
            <person name="Kalhoefer D."/>
            <person name="Thole S."/>
            <person name="Voget S."/>
            <person name="Lehmann R."/>
            <person name="Liesegang H."/>
            <person name="Wollher A."/>
            <person name="Daniel R."/>
            <person name="Simon M."/>
            <person name="Brinkhoff T."/>
        </authorList>
    </citation>
    <scope>NUCLEOTIDE SEQUENCE [LARGE SCALE GENOMIC DNA]</scope>
    <source>
        <strain evidence="4">ATCC 49566 / DSM 6996 / JCM 21268 / NBRC 15278 / OCh 149</strain>
    </source>
</reference>
<dbReference type="OrthoDB" id="7574826at2"/>
<keyword evidence="2" id="KW-1133">Transmembrane helix</keyword>
<evidence type="ECO:0000256" key="1">
    <source>
        <dbReference type="SAM" id="Coils"/>
    </source>
</evidence>
<keyword evidence="2" id="KW-0812">Transmembrane</keyword>
<name>F7ZG88_ROSLO</name>
<feature type="transmembrane region" description="Helical" evidence="2">
    <location>
        <begin position="102"/>
        <end position="126"/>
    </location>
</feature>
<dbReference type="EMBL" id="CP002623">
    <property type="protein sequence ID" value="AEI94819.1"/>
    <property type="molecule type" value="Genomic_DNA"/>
</dbReference>
<organism evidence="3 4">
    <name type="scientific">Roseobacter litoralis (strain ATCC 49566 / DSM 6996 / JCM 21268 / NBRC 15278 / OCh 149)</name>
    <dbReference type="NCBI Taxonomy" id="391595"/>
    <lineage>
        <taxon>Bacteria</taxon>
        <taxon>Pseudomonadati</taxon>
        <taxon>Pseudomonadota</taxon>
        <taxon>Alphaproteobacteria</taxon>
        <taxon>Rhodobacterales</taxon>
        <taxon>Roseobacteraceae</taxon>
        <taxon>Roseobacter</taxon>
    </lineage>
</organism>
<dbReference type="STRING" id="391595.RLO149_c028590"/>
<dbReference type="KEGG" id="rli:RLO149_c028590"/>
<dbReference type="HOGENOM" id="CLU_378071_0_0_5"/>